<evidence type="ECO:0000313" key="2">
    <source>
        <dbReference type="Proteomes" id="UP000276133"/>
    </source>
</evidence>
<dbReference type="AlphaFoldDB" id="A0A3M7QC07"/>
<keyword evidence="2" id="KW-1185">Reference proteome</keyword>
<sequence length="100" mass="11093">MSILTHKVKNLFSKIIIYLEYYEHQNTPKASNAGTINDQNEAAVITPAANPKLASKNERLYPLNTKTIAEPAAVNAQLFVVALLKSIMATYCNVWLSLND</sequence>
<organism evidence="1 2">
    <name type="scientific">Brachionus plicatilis</name>
    <name type="common">Marine rotifer</name>
    <name type="synonym">Brachionus muelleri</name>
    <dbReference type="NCBI Taxonomy" id="10195"/>
    <lineage>
        <taxon>Eukaryota</taxon>
        <taxon>Metazoa</taxon>
        <taxon>Spiralia</taxon>
        <taxon>Gnathifera</taxon>
        <taxon>Rotifera</taxon>
        <taxon>Eurotatoria</taxon>
        <taxon>Monogononta</taxon>
        <taxon>Pseudotrocha</taxon>
        <taxon>Ploima</taxon>
        <taxon>Brachionidae</taxon>
        <taxon>Brachionus</taxon>
    </lineage>
</organism>
<name>A0A3M7QC07_BRAPC</name>
<dbReference type="EMBL" id="REGN01006574">
    <property type="protein sequence ID" value="RNA08997.1"/>
    <property type="molecule type" value="Genomic_DNA"/>
</dbReference>
<comment type="caution">
    <text evidence="1">The sequence shown here is derived from an EMBL/GenBank/DDBJ whole genome shotgun (WGS) entry which is preliminary data.</text>
</comment>
<gene>
    <name evidence="1" type="ORF">BpHYR1_041971</name>
</gene>
<evidence type="ECO:0000313" key="1">
    <source>
        <dbReference type="EMBL" id="RNA08997.1"/>
    </source>
</evidence>
<protein>
    <submittedName>
        <fullName evidence="1">Uncharacterized protein</fullName>
    </submittedName>
</protein>
<proteinExistence type="predicted"/>
<accession>A0A3M7QC07</accession>
<reference evidence="1 2" key="1">
    <citation type="journal article" date="2018" name="Sci. Rep.">
        <title>Genomic signatures of local adaptation to the degree of environmental predictability in rotifers.</title>
        <authorList>
            <person name="Franch-Gras L."/>
            <person name="Hahn C."/>
            <person name="Garcia-Roger E.M."/>
            <person name="Carmona M.J."/>
            <person name="Serra M."/>
            <person name="Gomez A."/>
        </authorList>
    </citation>
    <scope>NUCLEOTIDE SEQUENCE [LARGE SCALE GENOMIC DNA]</scope>
    <source>
        <strain evidence="1">HYR1</strain>
    </source>
</reference>
<dbReference type="Proteomes" id="UP000276133">
    <property type="component" value="Unassembled WGS sequence"/>
</dbReference>